<proteinExistence type="inferred from homology"/>
<evidence type="ECO:0000256" key="3">
    <source>
        <dbReference type="ARBA" id="ARBA00022606"/>
    </source>
</evidence>
<feature type="transmembrane region" description="Helical" evidence="10">
    <location>
        <begin position="31"/>
        <end position="56"/>
    </location>
</feature>
<comment type="caution">
    <text evidence="11">The sequence shown here is derived from an EMBL/GenBank/DDBJ whole genome shotgun (WGS) entry which is preliminary data.</text>
</comment>
<keyword evidence="2" id="KW-1003">Cell membrane</keyword>
<keyword evidence="8 10" id="KW-0675">Receptor</keyword>
<comment type="similarity">
    <text evidence="10">Belongs to the insect chemoreceptor superfamily. Heteromeric odorant receptor channel (TC 1.A.69) family.</text>
</comment>
<dbReference type="GO" id="GO:0004984">
    <property type="term" value="F:olfactory receptor activity"/>
    <property type="evidence" value="ECO:0007669"/>
    <property type="project" value="InterPro"/>
</dbReference>
<dbReference type="EMBL" id="JALNTZ010000001">
    <property type="protein sequence ID" value="KAJ3666935.1"/>
    <property type="molecule type" value="Genomic_DNA"/>
</dbReference>
<feature type="transmembrane region" description="Helical" evidence="10">
    <location>
        <begin position="127"/>
        <end position="147"/>
    </location>
</feature>
<accession>A0AA38MPX6</accession>
<evidence type="ECO:0000256" key="2">
    <source>
        <dbReference type="ARBA" id="ARBA00022475"/>
    </source>
</evidence>
<comment type="subcellular location">
    <subcellularLocation>
        <location evidence="1 10">Cell membrane</location>
        <topology evidence="1 10">Multi-pass membrane protein</topology>
    </subcellularLocation>
</comment>
<dbReference type="PANTHER" id="PTHR21137">
    <property type="entry name" value="ODORANT RECEPTOR"/>
    <property type="match status" value="1"/>
</dbReference>
<feature type="transmembrane region" description="Helical" evidence="10">
    <location>
        <begin position="68"/>
        <end position="89"/>
    </location>
</feature>
<organism evidence="11 12">
    <name type="scientific">Zophobas morio</name>
    <dbReference type="NCBI Taxonomy" id="2755281"/>
    <lineage>
        <taxon>Eukaryota</taxon>
        <taxon>Metazoa</taxon>
        <taxon>Ecdysozoa</taxon>
        <taxon>Arthropoda</taxon>
        <taxon>Hexapoda</taxon>
        <taxon>Insecta</taxon>
        <taxon>Pterygota</taxon>
        <taxon>Neoptera</taxon>
        <taxon>Endopterygota</taxon>
        <taxon>Coleoptera</taxon>
        <taxon>Polyphaga</taxon>
        <taxon>Cucujiformia</taxon>
        <taxon>Tenebrionidae</taxon>
        <taxon>Zophobas</taxon>
    </lineage>
</organism>
<evidence type="ECO:0000313" key="12">
    <source>
        <dbReference type="Proteomes" id="UP001168821"/>
    </source>
</evidence>
<feature type="transmembrane region" description="Helical" evidence="10">
    <location>
        <begin position="300"/>
        <end position="320"/>
    </location>
</feature>
<keyword evidence="9 10" id="KW-0807">Transducer</keyword>
<evidence type="ECO:0000256" key="7">
    <source>
        <dbReference type="ARBA" id="ARBA00023136"/>
    </source>
</evidence>
<gene>
    <name evidence="11" type="ORF">Zmor_002356</name>
</gene>
<dbReference type="PANTHER" id="PTHR21137:SF35">
    <property type="entry name" value="ODORANT RECEPTOR 19A-RELATED"/>
    <property type="match status" value="1"/>
</dbReference>
<evidence type="ECO:0000313" key="11">
    <source>
        <dbReference type="EMBL" id="KAJ3666935.1"/>
    </source>
</evidence>
<dbReference type="InterPro" id="IPR004117">
    <property type="entry name" value="7tm6_olfct_rcpt"/>
</dbReference>
<evidence type="ECO:0000256" key="6">
    <source>
        <dbReference type="ARBA" id="ARBA00022989"/>
    </source>
</evidence>
<evidence type="ECO:0000256" key="8">
    <source>
        <dbReference type="ARBA" id="ARBA00023170"/>
    </source>
</evidence>
<dbReference type="GO" id="GO:0005886">
    <property type="term" value="C:plasma membrane"/>
    <property type="evidence" value="ECO:0007669"/>
    <property type="project" value="UniProtKB-SubCell"/>
</dbReference>
<keyword evidence="4 10" id="KW-0812">Transmembrane</keyword>
<dbReference type="Pfam" id="PF02949">
    <property type="entry name" value="7tm_6"/>
    <property type="match status" value="1"/>
</dbReference>
<dbReference type="Proteomes" id="UP001168821">
    <property type="component" value="Unassembled WGS sequence"/>
</dbReference>
<dbReference type="GO" id="GO:0005549">
    <property type="term" value="F:odorant binding"/>
    <property type="evidence" value="ECO:0007669"/>
    <property type="project" value="InterPro"/>
</dbReference>
<dbReference type="AlphaFoldDB" id="A0AA38MPX6"/>
<evidence type="ECO:0000256" key="1">
    <source>
        <dbReference type="ARBA" id="ARBA00004651"/>
    </source>
</evidence>
<keyword evidence="6 10" id="KW-1133">Transmembrane helix</keyword>
<evidence type="ECO:0000256" key="4">
    <source>
        <dbReference type="ARBA" id="ARBA00022692"/>
    </source>
</evidence>
<feature type="transmembrane region" description="Helical" evidence="10">
    <location>
        <begin position="167"/>
        <end position="185"/>
    </location>
</feature>
<evidence type="ECO:0000256" key="10">
    <source>
        <dbReference type="RuleBase" id="RU351113"/>
    </source>
</evidence>
<keyword evidence="5 10" id="KW-0552">Olfaction</keyword>
<keyword evidence="12" id="KW-1185">Reference proteome</keyword>
<reference evidence="11" key="1">
    <citation type="journal article" date="2023" name="G3 (Bethesda)">
        <title>Whole genome assemblies of Zophobas morio and Tenebrio molitor.</title>
        <authorList>
            <person name="Kaur S."/>
            <person name="Stinson S.A."/>
            <person name="diCenzo G.C."/>
        </authorList>
    </citation>
    <scope>NUCLEOTIDE SEQUENCE</scope>
    <source>
        <strain evidence="11">QUZm001</strain>
    </source>
</reference>
<dbReference type="GO" id="GO:0007165">
    <property type="term" value="P:signal transduction"/>
    <property type="evidence" value="ECO:0007669"/>
    <property type="project" value="UniProtKB-KW"/>
</dbReference>
<feature type="transmembrane region" description="Helical" evidence="10">
    <location>
        <begin position="267"/>
        <end position="288"/>
    </location>
</feature>
<name>A0AA38MPX6_9CUCU</name>
<evidence type="ECO:0000256" key="5">
    <source>
        <dbReference type="ARBA" id="ARBA00022725"/>
    </source>
</evidence>
<protein>
    <recommendedName>
        <fullName evidence="10">Odorant receptor</fullName>
    </recommendedName>
</protein>
<keyword evidence="7 10" id="KW-0472">Membrane</keyword>
<feature type="transmembrane region" description="Helical" evidence="10">
    <location>
        <begin position="362"/>
        <end position="381"/>
    </location>
</feature>
<keyword evidence="3 10" id="KW-0716">Sensory transduction</keyword>
<evidence type="ECO:0000256" key="9">
    <source>
        <dbReference type="ARBA" id="ARBA00023224"/>
    </source>
</evidence>
<sequence>MEGPVQRIFKLNLIVMRLLGFYPPQKFKKIYLLYACVVYVTLTVPVPTLAAVYLIVSENVDLAQVGEGSFMMFQVGCFIFKLLPFIFNAEEIRKSVYMLEWPVFNNYSQKQEEIIAKCVKTCKRNTWLFLGFCLMALVTWGSTPFLGSANKFPIKLWLPYDTSSHKTLYIFTYILIVSGVGNGAASNGVIDPLIAGLSCFAATQLKVLKDNLENLGTDAEEIVRSNYNDENKELFEKLKNDIIYNKIGQCITHHTAIIKFIEHYEKVYSPVLFTQFVAAVVVVCLSCLEMSMVEPTNFKFVVMVIFLLTMLLEIFLYCYFGSTLYEESNTLTTAIYMGTWYEYDLKSKKALIILMERSKRPIIVTAGIILESSLVTFTTILRRAYSLLAVLQHYKIEM</sequence>